<feature type="domain" description="C2HC/C3H-type" evidence="7">
    <location>
        <begin position="332"/>
        <end position="361"/>
    </location>
</feature>
<evidence type="ECO:0000256" key="4">
    <source>
        <dbReference type="ARBA" id="ARBA00022833"/>
    </source>
</evidence>
<dbReference type="Pfam" id="PF13913">
    <property type="entry name" value="zf-C2HC_2"/>
    <property type="match status" value="2"/>
</dbReference>
<accession>A0ABP0S1P7</accession>
<keyword evidence="4" id="KW-0862">Zinc</keyword>
<comment type="caution">
    <text evidence="8">The sequence shown here is derived from an EMBL/GenBank/DDBJ whole genome shotgun (WGS) entry which is preliminary data.</text>
</comment>
<feature type="compositionally biased region" description="Basic and acidic residues" evidence="6">
    <location>
        <begin position="160"/>
        <end position="172"/>
    </location>
</feature>
<keyword evidence="9" id="KW-1185">Reference proteome</keyword>
<evidence type="ECO:0000259" key="7">
    <source>
        <dbReference type="PROSITE" id="PS52027"/>
    </source>
</evidence>
<feature type="region of interest" description="Disordered" evidence="6">
    <location>
        <begin position="12"/>
        <end position="199"/>
    </location>
</feature>
<feature type="compositionally biased region" description="Low complexity" evidence="6">
    <location>
        <begin position="64"/>
        <end position="77"/>
    </location>
</feature>
<feature type="domain" description="C2HC/C3H-type" evidence="7">
    <location>
        <begin position="232"/>
        <end position="261"/>
    </location>
</feature>
<dbReference type="PANTHER" id="PTHR13555">
    <property type="entry name" value="C2H2 ZINC FINGER CGI-62-RELATED"/>
    <property type="match status" value="1"/>
</dbReference>
<gene>
    <name evidence="8" type="ORF">CCMP2556_LOCUS49670</name>
</gene>
<feature type="compositionally biased region" description="Low complexity" evidence="6">
    <location>
        <begin position="173"/>
        <end position="196"/>
    </location>
</feature>
<evidence type="ECO:0000256" key="2">
    <source>
        <dbReference type="ARBA" id="ARBA00022737"/>
    </source>
</evidence>
<reference evidence="8 9" key="1">
    <citation type="submission" date="2024-02" db="EMBL/GenBank/DDBJ databases">
        <authorList>
            <person name="Chen Y."/>
            <person name="Shah S."/>
            <person name="Dougan E. K."/>
            <person name="Thang M."/>
            <person name="Chan C."/>
        </authorList>
    </citation>
    <scope>NUCLEOTIDE SEQUENCE [LARGE SCALE GENOMIC DNA]</scope>
</reference>
<protein>
    <recommendedName>
        <fullName evidence="7">C2HC/C3H-type domain-containing protein</fullName>
    </recommendedName>
</protein>
<evidence type="ECO:0000256" key="1">
    <source>
        <dbReference type="ARBA" id="ARBA00022723"/>
    </source>
</evidence>
<keyword evidence="2" id="KW-0677">Repeat</keyword>
<keyword evidence="3 5" id="KW-0863">Zinc-finger</keyword>
<proteinExistence type="predicted"/>
<dbReference type="InterPro" id="IPR026319">
    <property type="entry name" value="ZC2HC1A/B-like"/>
</dbReference>
<organism evidence="8 9">
    <name type="scientific">Durusdinium trenchii</name>
    <dbReference type="NCBI Taxonomy" id="1381693"/>
    <lineage>
        <taxon>Eukaryota</taxon>
        <taxon>Sar</taxon>
        <taxon>Alveolata</taxon>
        <taxon>Dinophyceae</taxon>
        <taxon>Suessiales</taxon>
        <taxon>Symbiodiniaceae</taxon>
        <taxon>Durusdinium</taxon>
    </lineage>
</organism>
<evidence type="ECO:0000313" key="9">
    <source>
        <dbReference type="Proteomes" id="UP001642484"/>
    </source>
</evidence>
<dbReference type="EMBL" id="CAXAMN010026850">
    <property type="protein sequence ID" value="CAK9106245.1"/>
    <property type="molecule type" value="Genomic_DNA"/>
</dbReference>
<dbReference type="Proteomes" id="UP001642484">
    <property type="component" value="Unassembled WGS sequence"/>
</dbReference>
<dbReference type="PROSITE" id="PS52027">
    <property type="entry name" value="ZF_C2HC_C3H"/>
    <property type="match status" value="2"/>
</dbReference>
<evidence type="ECO:0000256" key="5">
    <source>
        <dbReference type="PROSITE-ProRule" id="PRU01371"/>
    </source>
</evidence>
<keyword evidence="1" id="KW-0479">Metal-binding</keyword>
<name>A0ABP0S1P7_9DINO</name>
<evidence type="ECO:0000313" key="8">
    <source>
        <dbReference type="EMBL" id="CAK9106245.1"/>
    </source>
</evidence>
<dbReference type="InterPro" id="IPR049899">
    <property type="entry name" value="Znf_C2HC_C3H"/>
</dbReference>
<dbReference type="PANTHER" id="PTHR13555:SF36">
    <property type="entry name" value="ZINC FINGER C2HC DOMAIN-CONTAINING PROTEIN 1B"/>
    <property type="match status" value="1"/>
</dbReference>
<evidence type="ECO:0000256" key="3">
    <source>
        <dbReference type="ARBA" id="ARBA00022771"/>
    </source>
</evidence>
<evidence type="ECO:0000256" key="6">
    <source>
        <dbReference type="SAM" id="MobiDB-lite"/>
    </source>
</evidence>
<dbReference type="Gene3D" id="3.30.160.60">
    <property type="entry name" value="Classic Zinc Finger"/>
    <property type="match status" value="1"/>
</dbReference>
<feature type="compositionally biased region" description="Low complexity" evidence="6">
    <location>
        <begin position="120"/>
        <end position="140"/>
    </location>
</feature>
<sequence length="426" mass="46131">MSRCSVAAAWAQMSCHSRGAPSRPGLSRLSTHSGGESHGSRTLHPSRASQSTISQPRPGPPGGLPSLEPAAPRAAPRLTAEILSKLNRATPKSSASAKLVAAMGASSGRRGSETSQRVVSLPPLLPRAQAARQASQAVVPRQPPPHPAGPSRELAPGQSSRKEGSEPLEGRARSAVPPARSAPRAPRAPGSRSAAARRNDAPVVGLDWSSAKAWHATEHLLQRLVGGASPQPPQACPHCRRKFQPQSLTRHANVCVHVFQKQRKAFDALRQRVPLELLTRVRRQKHRREVGRIPSQWRQRSKAFRTAIREARAASLSKVRPLRRNSAGDLDEKSPCPHCGRKFTEIHLAKHAPVCRKSWRNPCHGSNCSSGSTRGADAAREHPCSWLCCGRRARHAAVVKEPPVWVSGISVQRLFLPRATKHILVL</sequence>